<dbReference type="SUPFAM" id="SSF56037">
    <property type="entry name" value="PheT/TilS domain"/>
    <property type="match status" value="1"/>
</dbReference>
<comment type="catalytic activity">
    <reaction evidence="7 8">
        <text>cytidine(34) in tRNA(Ile2) + L-lysine + ATP = lysidine(34) in tRNA(Ile2) + AMP + diphosphate + H(+)</text>
        <dbReference type="Rhea" id="RHEA:43744"/>
        <dbReference type="Rhea" id="RHEA-COMP:10625"/>
        <dbReference type="Rhea" id="RHEA-COMP:10670"/>
        <dbReference type="ChEBI" id="CHEBI:15378"/>
        <dbReference type="ChEBI" id="CHEBI:30616"/>
        <dbReference type="ChEBI" id="CHEBI:32551"/>
        <dbReference type="ChEBI" id="CHEBI:33019"/>
        <dbReference type="ChEBI" id="CHEBI:82748"/>
        <dbReference type="ChEBI" id="CHEBI:83665"/>
        <dbReference type="ChEBI" id="CHEBI:456215"/>
        <dbReference type="EC" id="6.3.4.19"/>
    </reaction>
</comment>
<evidence type="ECO:0000256" key="5">
    <source>
        <dbReference type="ARBA" id="ARBA00022741"/>
    </source>
</evidence>
<proteinExistence type="inferred from homology"/>
<dbReference type="EMBL" id="JRLW01000021">
    <property type="protein sequence ID" value="KGO87156.1"/>
    <property type="molecule type" value="Genomic_DNA"/>
</dbReference>
<keyword evidence="3 8" id="KW-0436">Ligase</keyword>
<keyword evidence="11" id="KW-1185">Reference proteome</keyword>
<keyword evidence="4 8" id="KW-0819">tRNA processing</keyword>
<dbReference type="NCBIfam" id="TIGR02433">
    <property type="entry name" value="lysidine_TilS_C"/>
    <property type="match status" value="1"/>
</dbReference>
<gene>
    <name evidence="8" type="primary">tilS</name>
    <name evidence="10" type="ORF">Q764_13275</name>
</gene>
<comment type="similarity">
    <text evidence="8">Belongs to the tRNA(Ile)-lysidine synthase family.</text>
</comment>
<feature type="binding site" evidence="8">
    <location>
        <begin position="26"/>
        <end position="31"/>
    </location>
    <ligand>
        <name>ATP</name>
        <dbReference type="ChEBI" id="CHEBI:30616"/>
    </ligand>
</feature>
<evidence type="ECO:0000313" key="11">
    <source>
        <dbReference type="Proteomes" id="UP000030121"/>
    </source>
</evidence>
<dbReference type="PANTHER" id="PTHR43033">
    <property type="entry name" value="TRNA(ILE)-LYSIDINE SYNTHASE-RELATED"/>
    <property type="match status" value="1"/>
</dbReference>
<comment type="caution">
    <text evidence="10">The sequence shown here is derived from an EMBL/GenBank/DDBJ whole genome shotgun (WGS) entry which is preliminary data.</text>
</comment>
<dbReference type="GO" id="GO:0005524">
    <property type="term" value="F:ATP binding"/>
    <property type="evidence" value="ECO:0007669"/>
    <property type="project" value="UniProtKB-UniRule"/>
</dbReference>
<dbReference type="GO" id="GO:0005737">
    <property type="term" value="C:cytoplasm"/>
    <property type="evidence" value="ECO:0007669"/>
    <property type="project" value="UniProtKB-SubCell"/>
</dbReference>
<dbReference type="EC" id="6.3.4.19" evidence="8"/>
<dbReference type="PANTHER" id="PTHR43033:SF1">
    <property type="entry name" value="TRNA(ILE)-LYSIDINE SYNTHASE-RELATED"/>
    <property type="match status" value="1"/>
</dbReference>
<dbReference type="AlphaFoldDB" id="A0A0A2M6E9"/>
<dbReference type="Gene3D" id="3.40.50.620">
    <property type="entry name" value="HUPs"/>
    <property type="match status" value="1"/>
</dbReference>
<dbReference type="eggNOG" id="COG0037">
    <property type="taxonomic scope" value="Bacteria"/>
</dbReference>
<keyword evidence="6 8" id="KW-0067">ATP-binding</keyword>
<dbReference type="HAMAP" id="MF_01161">
    <property type="entry name" value="tRNA_Ile_lys_synt"/>
    <property type="match status" value="1"/>
</dbReference>
<dbReference type="InterPro" id="IPR012796">
    <property type="entry name" value="Lysidine-tRNA-synth_C"/>
</dbReference>
<evidence type="ECO:0000256" key="1">
    <source>
        <dbReference type="ARBA" id="ARBA00004496"/>
    </source>
</evidence>
<comment type="function">
    <text evidence="8">Ligates lysine onto the cytidine present at position 34 of the AUA codon-specific tRNA(Ile) that contains the anticodon CAU, in an ATP-dependent manner. Cytidine is converted to lysidine, thus changing the amino acid specificity of the tRNA from methionine to isoleucine.</text>
</comment>
<dbReference type="InterPro" id="IPR011063">
    <property type="entry name" value="TilS/TtcA_N"/>
</dbReference>
<dbReference type="SMART" id="SM00977">
    <property type="entry name" value="TilS_C"/>
    <property type="match status" value="1"/>
</dbReference>
<dbReference type="GO" id="GO:0006400">
    <property type="term" value="P:tRNA modification"/>
    <property type="evidence" value="ECO:0007669"/>
    <property type="project" value="UniProtKB-UniRule"/>
</dbReference>
<dbReference type="STRING" id="1121899.GCA_000430025_01234"/>
<accession>A0A0A2M6E9</accession>
<keyword evidence="2 8" id="KW-0963">Cytoplasm</keyword>
<evidence type="ECO:0000313" key="10">
    <source>
        <dbReference type="EMBL" id="KGO87156.1"/>
    </source>
</evidence>
<dbReference type="InterPro" id="IPR014729">
    <property type="entry name" value="Rossmann-like_a/b/a_fold"/>
</dbReference>
<dbReference type="CDD" id="cd01992">
    <property type="entry name" value="TilS_N"/>
    <property type="match status" value="1"/>
</dbReference>
<keyword evidence="5 8" id="KW-0547">Nucleotide-binding</keyword>
<dbReference type="Proteomes" id="UP000030121">
    <property type="component" value="Unassembled WGS sequence"/>
</dbReference>
<evidence type="ECO:0000259" key="9">
    <source>
        <dbReference type="SMART" id="SM00977"/>
    </source>
</evidence>
<reference evidence="10 11" key="1">
    <citation type="submission" date="2013-09" db="EMBL/GenBank/DDBJ databases">
        <authorList>
            <person name="Zeng Z."/>
            <person name="Chen C."/>
        </authorList>
    </citation>
    <scope>NUCLEOTIDE SEQUENCE [LARGE SCALE GENOMIC DNA]</scope>
    <source>
        <strain evidence="10 11">GH29-5</strain>
    </source>
</reference>
<protein>
    <recommendedName>
        <fullName evidence="8">tRNA(Ile)-lysidine synthase</fullName>
        <ecNumber evidence="8">6.3.4.19</ecNumber>
    </recommendedName>
    <alternativeName>
        <fullName evidence="8">tRNA(Ile)-2-lysyl-cytidine synthase</fullName>
    </alternativeName>
    <alternativeName>
        <fullName evidence="8">tRNA(Ile)-lysidine synthetase</fullName>
    </alternativeName>
</protein>
<organism evidence="10 11">
    <name type="scientific">Flavobacterium suncheonense GH29-5 = DSM 17707</name>
    <dbReference type="NCBI Taxonomy" id="1121899"/>
    <lineage>
        <taxon>Bacteria</taxon>
        <taxon>Pseudomonadati</taxon>
        <taxon>Bacteroidota</taxon>
        <taxon>Flavobacteriia</taxon>
        <taxon>Flavobacteriales</taxon>
        <taxon>Flavobacteriaceae</taxon>
        <taxon>Flavobacterium</taxon>
    </lineage>
</organism>
<evidence type="ECO:0000256" key="2">
    <source>
        <dbReference type="ARBA" id="ARBA00022490"/>
    </source>
</evidence>
<evidence type="ECO:0000256" key="7">
    <source>
        <dbReference type="ARBA" id="ARBA00048539"/>
    </source>
</evidence>
<evidence type="ECO:0000256" key="6">
    <source>
        <dbReference type="ARBA" id="ARBA00022840"/>
    </source>
</evidence>
<comment type="domain">
    <text evidence="8">The N-terminal region contains the highly conserved SGGXDS motif, predicted to be a P-loop motif involved in ATP binding.</text>
</comment>
<dbReference type="Pfam" id="PF01171">
    <property type="entry name" value="ATP_bind_3"/>
    <property type="match status" value="1"/>
</dbReference>
<comment type="subcellular location">
    <subcellularLocation>
        <location evidence="1 8">Cytoplasm</location>
    </subcellularLocation>
</comment>
<dbReference type="NCBIfam" id="TIGR02432">
    <property type="entry name" value="lysidine_TilS_N"/>
    <property type="match status" value="1"/>
</dbReference>
<evidence type="ECO:0000256" key="3">
    <source>
        <dbReference type="ARBA" id="ARBA00022598"/>
    </source>
</evidence>
<evidence type="ECO:0000256" key="4">
    <source>
        <dbReference type="ARBA" id="ARBA00022694"/>
    </source>
</evidence>
<dbReference type="GO" id="GO:0032267">
    <property type="term" value="F:tRNA(Ile)-lysidine synthase activity"/>
    <property type="evidence" value="ECO:0007669"/>
    <property type="project" value="UniProtKB-EC"/>
</dbReference>
<dbReference type="InterPro" id="IPR012795">
    <property type="entry name" value="tRNA_Ile_lys_synt_N"/>
</dbReference>
<feature type="domain" description="Lysidine-tRNA(Ile) synthetase C-terminal" evidence="9">
    <location>
        <begin position="360"/>
        <end position="432"/>
    </location>
</feature>
<name>A0A0A2M6E9_9FLAO</name>
<dbReference type="OrthoDB" id="9807403at2"/>
<dbReference type="RefSeq" id="WP_026981466.1">
    <property type="nucleotide sequence ID" value="NZ_JRLW01000021.1"/>
</dbReference>
<evidence type="ECO:0000256" key="8">
    <source>
        <dbReference type="HAMAP-Rule" id="MF_01161"/>
    </source>
</evidence>
<sequence length="435" mass="50488">MLSKLQNHINKNLPFLKGKKLLLAVSGGIDSMVLLHLLKQLHFDISAAHCNFKLRGEESDGDENFVKSVCSGSGIKIYVNHFNTEEYADLHKQSIQVSARKLRYDWFDELLENEGFDYLLTAHHLDDSAETFLINFTRGTGLEGLTGIPERNAKIVRPLLSFSREEIENYAKDTAIQWREDSSNASDKYLRNKLRHDILPVLKELNPGFLSSFQQTLENLQQAQSMVDDASRIVYRKVVEDVANQKRIRLKELKILPNYQAYLYQWLKPFGFTAWNDIYDLVEAQSGKQIFSGKYRLLKDREVLILEALSENENEKYFIEENQTEIEHPIPMKISYVTNVTVTGSSEIIFVDKDSLKFPLVFRKWQEGDYFYPFGMTGKKKVSKYFKDEKFSLIDKENGWLLCSGNEIVWIVGKRADRRFSVTKTTQTILKFELK</sequence>
<dbReference type="InterPro" id="IPR012094">
    <property type="entry name" value="tRNA_Ile_lys_synt"/>
</dbReference>
<dbReference type="SUPFAM" id="SSF52402">
    <property type="entry name" value="Adenine nucleotide alpha hydrolases-like"/>
    <property type="match status" value="1"/>
</dbReference>
<dbReference type="Pfam" id="PF11734">
    <property type="entry name" value="TilS_C"/>
    <property type="match status" value="1"/>
</dbReference>